<name>A0A3A5K7Q7_9HYPH</name>
<dbReference type="RefSeq" id="WP_006200939.1">
    <property type="nucleotide sequence ID" value="NZ_QZWZ01000053.1"/>
</dbReference>
<sequence>MPYTYRCRDYPGMEACPASFTAESASEVMKHVELHAEVAHGEDPKQWSQGDREQVQNLIVAS</sequence>
<dbReference type="InterPro" id="IPR009409">
    <property type="entry name" value="DUF1059"/>
</dbReference>
<gene>
    <name evidence="1" type="ORF">D3227_34380</name>
</gene>
<dbReference type="OrthoDB" id="7709378at2"/>
<proteinExistence type="predicted"/>
<dbReference type="AlphaFoldDB" id="A0A3A5K7Q7"/>
<organism evidence="1 2">
    <name type="scientific">Mesorhizobium waimense</name>
    <dbReference type="NCBI Taxonomy" id="1300307"/>
    <lineage>
        <taxon>Bacteria</taxon>
        <taxon>Pseudomonadati</taxon>
        <taxon>Pseudomonadota</taxon>
        <taxon>Alphaproteobacteria</taxon>
        <taxon>Hyphomicrobiales</taxon>
        <taxon>Phyllobacteriaceae</taxon>
        <taxon>Mesorhizobium</taxon>
    </lineage>
</organism>
<dbReference type="Pfam" id="PF06348">
    <property type="entry name" value="DUF1059"/>
    <property type="match status" value="1"/>
</dbReference>
<reference evidence="1 2" key="1">
    <citation type="submission" date="2018-09" db="EMBL/GenBank/DDBJ databases">
        <title>Mesorhizobium carmichaelinearum sp. nov. isolated from Carmichaelinea spp. root nodules in New Zealand.</title>
        <authorList>
            <person name="De Meyer S.E."/>
        </authorList>
    </citation>
    <scope>NUCLEOTIDE SEQUENCE [LARGE SCALE GENOMIC DNA]</scope>
    <source>
        <strain evidence="1 2">ICMP19557</strain>
    </source>
</reference>
<evidence type="ECO:0000313" key="1">
    <source>
        <dbReference type="EMBL" id="RJT28285.1"/>
    </source>
</evidence>
<accession>A0A3A5K7Q7</accession>
<dbReference type="Proteomes" id="UP000272706">
    <property type="component" value="Unassembled WGS sequence"/>
</dbReference>
<evidence type="ECO:0000313" key="2">
    <source>
        <dbReference type="Proteomes" id="UP000272706"/>
    </source>
</evidence>
<dbReference type="EMBL" id="QZWZ01000053">
    <property type="protein sequence ID" value="RJT28285.1"/>
    <property type="molecule type" value="Genomic_DNA"/>
</dbReference>
<keyword evidence="2" id="KW-1185">Reference proteome</keyword>
<protein>
    <submittedName>
        <fullName evidence="1">DUF1059 domain-containing protein</fullName>
    </submittedName>
</protein>
<comment type="caution">
    <text evidence="1">The sequence shown here is derived from an EMBL/GenBank/DDBJ whole genome shotgun (WGS) entry which is preliminary data.</text>
</comment>